<sequence length="312" mass="33052">MTATSKALTAVGALAAAGVAGVAYAGLIERNWFALRSATVPVLPPGSESVRILQVSDLHLTPGQRRKIEWVRELASLSPDFVVNSGDNLAHVEAVGPLLRAMEPLMEFPGAFVLGSNDRFGPVPKNPALYLTRNYARAPKLERVDLPVDALVAGLRAGGWHDLDNARTTVDVGPHRIELVGVDDPHIARDRYAVVSRPAATDVALTLGLVHAPYQRVLDAMTADGAGLILAGHTHGGQLAVPLYGALVTNCDLDRGRAKGLSRWWPGAGGDVPTQPERAAYLHVSAGLGTSPYAPVRFACRPEATLLTLTAR</sequence>
<dbReference type="GO" id="GO:0016020">
    <property type="term" value="C:membrane"/>
    <property type="evidence" value="ECO:0007669"/>
    <property type="project" value="GOC"/>
</dbReference>
<evidence type="ECO:0000313" key="2">
    <source>
        <dbReference type="EMBL" id="KGN32163.1"/>
    </source>
</evidence>
<dbReference type="EMBL" id="AVPJ01000008">
    <property type="protein sequence ID" value="KGN32163.1"/>
    <property type="molecule type" value="Genomic_DNA"/>
</dbReference>
<proteinExistence type="predicted"/>
<dbReference type="Proteomes" id="UP000030002">
    <property type="component" value="Unassembled WGS sequence"/>
</dbReference>
<dbReference type="OrthoDB" id="9780884at2"/>
<dbReference type="STRING" id="1385520.N802_11330"/>
<dbReference type="Gene3D" id="3.60.21.10">
    <property type="match status" value="1"/>
</dbReference>
<feature type="domain" description="Calcineurin-like phosphoesterase" evidence="1">
    <location>
        <begin position="51"/>
        <end position="236"/>
    </location>
</feature>
<dbReference type="eggNOG" id="COG1408">
    <property type="taxonomic scope" value="Bacteria"/>
</dbReference>
<dbReference type="RefSeq" id="WP_035916614.1">
    <property type="nucleotide sequence ID" value="NZ_AVPJ01000008.1"/>
</dbReference>
<comment type="caution">
    <text evidence="2">The sequence shown here is derived from an EMBL/GenBank/DDBJ whole genome shotgun (WGS) entry which is preliminary data.</text>
</comment>
<dbReference type="GO" id="GO:0008758">
    <property type="term" value="F:UDP-2,3-diacylglucosamine hydrolase activity"/>
    <property type="evidence" value="ECO:0007669"/>
    <property type="project" value="TreeGrafter"/>
</dbReference>
<dbReference type="GO" id="GO:0009245">
    <property type="term" value="P:lipid A biosynthetic process"/>
    <property type="evidence" value="ECO:0007669"/>
    <property type="project" value="TreeGrafter"/>
</dbReference>
<accession>A0A0A0J4M9</accession>
<gene>
    <name evidence="2" type="ORF">N802_11330</name>
</gene>
<dbReference type="AlphaFoldDB" id="A0A0A0J4M9"/>
<evidence type="ECO:0000259" key="1">
    <source>
        <dbReference type="Pfam" id="PF00149"/>
    </source>
</evidence>
<protein>
    <submittedName>
        <fullName evidence="2">Metallophosphoesterase</fullName>
    </submittedName>
</protein>
<dbReference type="PANTHER" id="PTHR31302:SF20">
    <property type="entry name" value="CONSERVED PROTEIN"/>
    <property type="match status" value="1"/>
</dbReference>
<dbReference type="SUPFAM" id="SSF56300">
    <property type="entry name" value="Metallo-dependent phosphatases"/>
    <property type="match status" value="1"/>
</dbReference>
<name>A0A0A0J4M9_9MICO</name>
<dbReference type="InterPro" id="IPR029052">
    <property type="entry name" value="Metallo-depent_PP-like"/>
</dbReference>
<keyword evidence="3" id="KW-1185">Reference proteome</keyword>
<dbReference type="Pfam" id="PF00149">
    <property type="entry name" value="Metallophos"/>
    <property type="match status" value="1"/>
</dbReference>
<dbReference type="InterPro" id="IPR051158">
    <property type="entry name" value="Metallophosphoesterase_sf"/>
</dbReference>
<dbReference type="PANTHER" id="PTHR31302">
    <property type="entry name" value="TRANSMEMBRANE PROTEIN WITH METALLOPHOSPHOESTERASE DOMAIN-RELATED"/>
    <property type="match status" value="1"/>
</dbReference>
<reference evidence="2 3" key="1">
    <citation type="submission" date="2013-08" db="EMBL/GenBank/DDBJ databases">
        <title>The genome sequence of Knoellia sinensis.</title>
        <authorList>
            <person name="Zhu W."/>
            <person name="Wang G."/>
        </authorList>
    </citation>
    <scope>NUCLEOTIDE SEQUENCE [LARGE SCALE GENOMIC DNA]</scope>
    <source>
        <strain evidence="2 3">KCTC 19936</strain>
    </source>
</reference>
<evidence type="ECO:0000313" key="3">
    <source>
        <dbReference type="Proteomes" id="UP000030002"/>
    </source>
</evidence>
<organism evidence="2 3">
    <name type="scientific">Knoellia sinensis KCTC 19936</name>
    <dbReference type="NCBI Taxonomy" id="1385520"/>
    <lineage>
        <taxon>Bacteria</taxon>
        <taxon>Bacillati</taxon>
        <taxon>Actinomycetota</taxon>
        <taxon>Actinomycetes</taxon>
        <taxon>Micrococcales</taxon>
        <taxon>Intrasporangiaceae</taxon>
        <taxon>Knoellia</taxon>
    </lineage>
</organism>
<dbReference type="InterPro" id="IPR004843">
    <property type="entry name" value="Calcineurin-like_PHP"/>
</dbReference>